<dbReference type="AlphaFoldDB" id="A0A918F828"/>
<evidence type="ECO:0000313" key="1">
    <source>
        <dbReference type="EMBL" id="GGR10073.1"/>
    </source>
</evidence>
<reference evidence="1" key="1">
    <citation type="journal article" date="2014" name="Int. J. Syst. Evol. Microbiol.">
        <title>Complete genome sequence of Corynebacterium casei LMG S-19264T (=DSM 44701T), isolated from a smear-ripened cheese.</title>
        <authorList>
            <consortium name="US DOE Joint Genome Institute (JGI-PGF)"/>
            <person name="Walter F."/>
            <person name="Albersmeier A."/>
            <person name="Kalinowski J."/>
            <person name="Ruckert C."/>
        </authorList>
    </citation>
    <scope>NUCLEOTIDE SEQUENCE</scope>
    <source>
        <strain evidence="1">JCM 31311</strain>
    </source>
</reference>
<comment type="caution">
    <text evidence="1">The sequence shown here is derived from an EMBL/GenBank/DDBJ whole genome shotgun (WGS) entry which is preliminary data.</text>
</comment>
<sequence>MLVGGRVVVPSGVVEFAERVVFVPVVAEVVDGAVERGGDVGVGGELGTVRGVGGMALAGLAGVSGVPGAGLPGGGVSRSAEAVVLG</sequence>
<gene>
    <name evidence="1" type="ORF">GCM10008957_23590</name>
</gene>
<name>A0A918F828_9DEIO</name>
<accession>A0A918F828</accession>
<organism evidence="1 2">
    <name type="scientific">Deinococcus ruber</name>
    <dbReference type="NCBI Taxonomy" id="1848197"/>
    <lineage>
        <taxon>Bacteria</taxon>
        <taxon>Thermotogati</taxon>
        <taxon>Deinococcota</taxon>
        <taxon>Deinococci</taxon>
        <taxon>Deinococcales</taxon>
        <taxon>Deinococcaceae</taxon>
        <taxon>Deinococcus</taxon>
    </lineage>
</organism>
<dbReference type="EMBL" id="BMQL01000011">
    <property type="protein sequence ID" value="GGR10073.1"/>
    <property type="molecule type" value="Genomic_DNA"/>
</dbReference>
<protein>
    <submittedName>
        <fullName evidence="1">Uncharacterized protein</fullName>
    </submittedName>
</protein>
<reference evidence="1" key="2">
    <citation type="submission" date="2020-09" db="EMBL/GenBank/DDBJ databases">
        <authorList>
            <person name="Sun Q."/>
            <person name="Ohkuma M."/>
        </authorList>
    </citation>
    <scope>NUCLEOTIDE SEQUENCE</scope>
    <source>
        <strain evidence="1">JCM 31311</strain>
    </source>
</reference>
<keyword evidence="2" id="KW-1185">Reference proteome</keyword>
<evidence type="ECO:0000313" key="2">
    <source>
        <dbReference type="Proteomes" id="UP000603865"/>
    </source>
</evidence>
<dbReference type="Proteomes" id="UP000603865">
    <property type="component" value="Unassembled WGS sequence"/>
</dbReference>
<proteinExistence type="predicted"/>